<feature type="signal peptide" evidence="2">
    <location>
        <begin position="1"/>
        <end position="22"/>
    </location>
</feature>
<proteinExistence type="predicted"/>
<evidence type="ECO:0000313" key="5">
    <source>
        <dbReference type="Proteomes" id="UP000035681"/>
    </source>
</evidence>
<dbReference type="Proteomes" id="UP000035681">
    <property type="component" value="Unplaced"/>
</dbReference>
<evidence type="ECO:0000256" key="1">
    <source>
        <dbReference type="SAM" id="Phobius"/>
    </source>
</evidence>
<dbReference type="PROSITE" id="PS00022">
    <property type="entry name" value="EGF_1"/>
    <property type="match status" value="1"/>
</dbReference>
<organism evidence="6">
    <name type="scientific">Strongyloides stercoralis</name>
    <name type="common">Threadworm</name>
    <dbReference type="NCBI Taxonomy" id="6248"/>
    <lineage>
        <taxon>Eukaryota</taxon>
        <taxon>Metazoa</taxon>
        <taxon>Ecdysozoa</taxon>
        <taxon>Nematoda</taxon>
        <taxon>Chromadorea</taxon>
        <taxon>Rhabditida</taxon>
        <taxon>Tylenchina</taxon>
        <taxon>Panagrolaimomorpha</taxon>
        <taxon>Strongyloidoidea</taxon>
        <taxon>Strongyloididae</taxon>
        <taxon>Strongyloides</taxon>
    </lineage>
</organism>
<evidence type="ECO:0000259" key="3">
    <source>
        <dbReference type="PROSITE" id="PS00022"/>
    </source>
</evidence>
<dbReference type="WBParaSite" id="TCONS_00003066.p1">
    <property type="protein sequence ID" value="TCONS_00003066.p1"/>
    <property type="gene ID" value="XLOC_002832"/>
</dbReference>
<protein>
    <submittedName>
        <fullName evidence="6 7">EGF-like domain-containing protein</fullName>
    </submittedName>
</protein>
<dbReference type="Gene3D" id="2.10.25.10">
    <property type="entry name" value="Laminin"/>
    <property type="match status" value="1"/>
</dbReference>
<dbReference type="InterPro" id="IPR000742">
    <property type="entry name" value="EGF"/>
</dbReference>
<accession>A0A0K0E830</accession>
<dbReference type="STRING" id="6248.A0A0K0E830"/>
<keyword evidence="2" id="KW-0732">Signal</keyword>
<name>A0A0K0E830_STRER</name>
<dbReference type="WBParaSite" id="SSTP_0000566000.1">
    <property type="protein sequence ID" value="SSTP_0000566000.1"/>
    <property type="gene ID" value="SSTP_0000566000"/>
</dbReference>
<keyword evidence="5" id="KW-1185">Reference proteome</keyword>
<dbReference type="AlphaFoldDB" id="A0A0K0E830"/>
<feature type="transmembrane region" description="Helical" evidence="1">
    <location>
        <begin position="158"/>
        <end position="178"/>
    </location>
</feature>
<reference evidence="6" key="1">
    <citation type="submission" date="2015-08" db="UniProtKB">
        <authorList>
            <consortium name="WormBaseParasite"/>
        </authorList>
    </citation>
    <scope>IDENTIFICATION</scope>
</reference>
<keyword evidence="1" id="KW-0812">Transmembrane</keyword>
<evidence type="ECO:0000259" key="4">
    <source>
        <dbReference type="PROSITE" id="PS01186"/>
    </source>
</evidence>
<keyword evidence="1" id="KW-1133">Transmembrane helix</keyword>
<evidence type="ECO:0000313" key="6">
    <source>
        <dbReference type="WBParaSite" id="SSTP_0000566000.1"/>
    </source>
</evidence>
<dbReference type="PROSITE" id="PS01186">
    <property type="entry name" value="EGF_2"/>
    <property type="match status" value="1"/>
</dbReference>
<evidence type="ECO:0000256" key="2">
    <source>
        <dbReference type="SAM" id="SignalP"/>
    </source>
</evidence>
<keyword evidence="1" id="KW-0472">Membrane</keyword>
<evidence type="ECO:0000313" key="7">
    <source>
        <dbReference type="WBParaSite" id="TCONS_00003066.p1"/>
    </source>
</evidence>
<sequence>MWGAILFSTVIIFVVLVLNVQSLWLTDDGMFYDKELDLLIPYCNPMGGKWNATLHICICYGHYSGSRCEYVSKCLHGQLMNGRCECAYGWQGDLCNRIKCFHGKAITSNECICEKNFGGMYCDSCKERNTKGPPDCISSIYEADYYEVEDGKLKVTYIYLYLLRIIVIFGGFMCLYVLKHTIILLRKRYLENKVETNLDNISIISERAIIKKRVEEIHGIKFPPTYEESEKRNLIYENKNNTYSIPDGVGPPSYEEINVK</sequence>
<feature type="chain" id="PRO_5005327633" evidence="2">
    <location>
        <begin position="23"/>
        <end position="260"/>
    </location>
</feature>
<feature type="domain" description="EGF-like" evidence="3 4">
    <location>
        <begin position="84"/>
        <end position="95"/>
    </location>
</feature>